<name>A0ABS3QJB0_9BACT</name>
<sequence length="111" mass="12584">MAVYITTDGITSVRLMAMIKNEINAKNIKTWQFNTGTGFLHATAKGRWNKGGYLEVQPSKNPNELILYYKVVKGSTLEPGTYGVLNGRFIEMMMNHFKGFYTKIIAKDIRS</sequence>
<protein>
    <submittedName>
        <fullName evidence="1">Uncharacterized protein</fullName>
    </submittedName>
</protein>
<reference evidence="1 2" key="1">
    <citation type="submission" date="2021-03" db="EMBL/GenBank/DDBJ databases">
        <authorList>
            <person name="Kim M.K."/>
        </authorList>
    </citation>
    <scope>NUCLEOTIDE SEQUENCE [LARGE SCALE GENOMIC DNA]</scope>
    <source>
        <strain evidence="1 2">BT442</strain>
    </source>
</reference>
<proteinExistence type="predicted"/>
<dbReference type="RefSeq" id="WP_208177037.1">
    <property type="nucleotide sequence ID" value="NZ_JAGETZ010000011.1"/>
</dbReference>
<dbReference type="EMBL" id="JAGETZ010000011">
    <property type="protein sequence ID" value="MBO2011341.1"/>
    <property type="molecule type" value="Genomic_DNA"/>
</dbReference>
<comment type="caution">
    <text evidence="1">The sequence shown here is derived from an EMBL/GenBank/DDBJ whole genome shotgun (WGS) entry which is preliminary data.</text>
</comment>
<evidence type="ECO:0000313" key="2">
    <source>
        <dbReference type="Proteomes" id="UP000664369"/>
    </source>
</evidence>
<organism evidence="1 2">
    <name type="scientific">Hymenobacter negativus</name>
    <dbReference type="NCBI Taxonomy" id="2795026"/>
    <lineage>
        <taxon>Bacteria</taxon>
        <taxon>Pseudomonadati</taxon>
        <taxon>Bacteroidota</taxon>
        <taxon>Cytophagia</taxon>
        <taxon>Cytophagales</taxon>
        <taxon>Hymenobacteraceae</taxon>
        <taxon>Hymenobacter</taxon>
    </lineage>
</organism>
<accession>A0ABS3QJB0</accession>
<keyword evidence="2" id="KW-1185">Reference proteome</keyword>
<evidence type="ECO:0000313" key="1">
    <source>
        <dbReference type="EMBL" id="MBO2011341.1"/>
    </source>
</evidence>
<dbReference type="Proteomes" id="UP000664369">
    <property type="component" value="Unassembled WGS sequence"/>
</dbReference>
<gene>
    <name evidence="1" type="ORF">J4E00_19915</name>
</gene>